<dbReference type="Pfam" id="PF00072">
    <property type="entry name" value="Response_reg"/>
    <property type="match status" value="1"/>
</dbReference>
<keyword evidence="2 7" id="KW-0238">DNA-binding</keyword>
<dbReference type="Gene3D" id="3.40.50.2300">
    <property type="match status" value="1"/>
</dbReference>
<evidence type="ECO:0000259" key="6">
    <source>
        <dbReference type="PROSITE" id="PS50110"/>
    </source>
</evidence>
<dbReference type="PROSITE" id="PS00041">
    <property type="entry name" value="HTH_ARAC_FAMILY_1"/>
    <property type="match status" value="1"/>
</dbReference>
<dbReference type="PANTHER" id="PTHR43280">
    <property type="entry name" value="ARAC-FAMILY TRANSCRIPTIONAL REGULATOR"/>
    <property type="match status" value="1"/>
</dbReference>
<dbReference type="Gene3D" id="1.10.10.60">
    <property type="entry name" value="Homeodomain-like"/>
    <property type="match status" value="2"/>
</dbReference>
<evidence type="ECO:0000259" key="5">
    <source>
        <dbReference type="PROSITE" id="PS01124"/>
    </source>
</evidence>
<proteinExistence type="predicted"/>
<keyword evidence="8" id="KW-1185">Reference proteome</keyword>
<dbReference type="SUPFAM" id="SSF46689">
    <property type="entry name" value="Homeodomain-like"/>
    <property type="match status" value="2"/>
</dbReference>
<evidence type="ECO:0000256" key="2">
    <source>
        <dbReference type="ARBA" id="ARBA00023125"/>
    </source>
</evidence>
<sequence>MRMYRLLIADDEALEREGLEWIIRRMMPDTFQIIHAENGRTAIERAEEHRPHIILMDVNMPGIQGLEALREIRTFLPDAKSVLVTAYDTFAYAKEALTLGVKEYIVKPARREQVVQTLQLLVDELEREKHRRAEDLKLRDKVSQLQPLVENELALLFMVDQVLDAGAEQLSEWLGFPLDHGCALVVAFPERVYTLDKKTMYDVIRSFAKHHSSSPCIVSSLIDRHMAIFVRKAPEDKEPAWNEKIGQYGQKLCDLAERQLDCPVSIGVGSTRQGADGLRKSYFEAVFASTYFEYNGRVCHFEQLKQPDGSRLPDTERQASQGDDIASRSYVISALQRIREEREQQTLTVLDRAQSYIRDRYTEDLSLEEVADFVHLNPHYFSKVFKQQVGATFIDFLTGLRIEKAKELILSGERSLKEVCFEVGYKDPNYFSRVFKKVTGVTPTEYRGQAK</sequence>
<organism evidence="7 8">
    <name type="scientific">Paenibacillus rigui</name>
    <dbReference type="NCBI Taxonomy" id="554312"/>
    <lineage>
        <taxon>Bacteria</taxon>
        <taxon>Bacillati</taxon>
        <taxon>Bacillota</taxon>
        <taxon>Bacilli</taxon>
        <taxon>Bacillales</taxon>
        <taxon>Paenibacillaceae</taxon>
        <taxon>Paenibacillus</taxon>
    </lineage>
</organism>
<dbReference type="GO" id="GO:0003700">
    <property type="term" value="F:DNA-binding transcription factor activity"/>
    <property type="evidence" value="ECO:0007669"/>
    <property type="project" value="InterPro"/>
</dbReference>
<reference evidence="7 8" key="1">
    <citation type="submission" date="2017-07" db="EMBL/GenBank/DDBJ databases">
        <title>Genome sequencing and assembly of Paenibacillus rigui.</title>
        <authorList>
            <person name="Mayilraj S."/>
        </authorList>
    </citation>
    <scope>NUCLEOTIDE SEQUENCE [LARGE SCALE GENOMIC DNA]</scope>
    <source>
        <strain evidence="7 8">JCM 16352</strain>
    </source>
</reference>
<dbReference type="AlphaFoldDB" id="A0A229UYT6"/>
<dbReference type="InterPro" id="IPR018062">
    <property type="entry name" value="HTH_AraC-typ_CS"/>
</dbReference>
<dbReference type="Pfam" id="PF17853">
    <property type="entry name" value="GGDEF_2"/>
    <property type="match status" value="1"/>
</dbReference>
<feature type="domain" description="Response regulatory" evidence="6">
    <location>
        <begin position="5"/>
        <end position="122"/>
    </location>
</feature>
<dbReference type="PROSITE" id="PS50110">
    <property type="entry name" value="RESPONSE_REGULATORY"/>
    <property type="match status" value="1"/>
</dbReference>
<dbReference type="InterPro" id="IPR041522">
    <property type="entry name" value="CdaR_GGDEF"/>
</dbReference>
<dbReference type="GO" id="GO:0000160">
    <property type="term" value="P:phosphorelay signal transduction system"/>
    <property type="evidence" value="ECO:0007669"/>
    <property type="project" value="InterPro"/>
</dbReference>
<dbReference type="Pfam" id="PF12833">
    <property type="entry name" value="HTH_18"/>
    <property type="match status" value="1"/>
</dbReference>
<dbReference type="SMART" id="SM00448">
    <property type="entry name" value="REC"/>
    <property type="match status" value="1"/>
</dbReference>
<evidence type="ECO:0000313" key="7">
    <source>
        <dbReference type="EMBL" id="OXM88411.1"/>
    </source>
</evidence>
<dbReference type="InterPro" id="IPR018060">
    <property type="entry name" value="HTH_AraC"/>
</dbReference>
<evidence type="ECO:0000256" key="1">
    <source>
        <dbReference type="ARBA" id="ARBA00023015"/>
    </source>
</evidence>
<feature type="modified residue" description="4-aspartylphosphate" evidence="4">
    <location>
        <position position="57"/>
    </location>
</feature>
<keyword evidence="1" id="KW-0805">Transcription regulation</keyword>
<dbReference type="InterPro" id="IPR011006">
    <property type="entry name" value="CheY-like_superfamily"/>
</dbReference>
<evidence type="ECO:0000313" key="8">
    <source>
        <dbReference type="Proteomes" id="UP000215509"/>
    </source>
</evidence>
<dbReference type="SUPFAM" id="SSF52172">
    <property type="entry name" value="CheY-like"/>
    <property type="match status" value="1"/>
</dbReference>
<name>A0A229UYT6_9BACL</name>
<evidence type="ECO:0000256" key="4">
    <source>
        <dbReference type="PROSITE-ProRule" id="PRU00169"/>
    </source>
</evidence>
<keyword evidence="3" id="KW-0804">Transcription</keyword>
<dbReference type="InterPro" id="IPR009057">
    <property type="entry name" value="Homeodomain-like_sf"/>
</dbReference>
<dbReference type="GO" id="GO:0043565">
    <property type="term" value="F:sequence-specific DNA binding"/>
    <property type="evidence" value="ECO:0007669"/>
    <property type="project" value="InterPro"/>
</dbReference>
<gene>
    <name evidence="7" type="ORF">CF651_00060</name>
</gene>
<comment type="caution">
    <text evidence="7">The sequence shown here is derived from an EMBL/GenBank/DDBJ whole genome shotgun (WGS) entry which is preliminary data.</text>
</comment>
<dbReference type="PRINTS" id="PR00032">
    <property type="entry name" value="HTHARAC"/>
</dbReference>
<evidence type="ECO:0000256" key="3">
    <source>
        <dbReference type="ARBA" id="ARBA00023163"/>
    </source>
</evidence>
<dbReference type="PANTHER" id="PTHR43280:SF28">
    <property type="entry name" value="HTH-TYPE TRANSCRIPTIONAL ACTIVATOR RHAS"/>
    <property type="match status" value="1"/>
</dbReference>
<dbReference type="InterPro" id="IPR001789">
    <property type="entry name" value="Sig_transdc_resp-reg_receiver"/>
</dbReference>
<dbReference type="InterPro" id="IPR020449">
    <property type="entry name" value="Tscrpt_reg_AraC-type_HTH"/>
</dbReference>
<keyword evidence="4" id="KW-0597">Phosphoprotein</keyword>
<accession>A0A229UYT6</accession>
<feature type="domain" description="HTH araC/xylS-type" evidence="5">
    <location>
        <begin position="351"/>
        <end position="449"/>
    </location>
</feature>
<dbReference type="PROSITE" id="PS01124">
    <property type="entry name" value="HTH_ARAC_FAMILY_2"/>
    <property type="match status" value="1"/>
</dbReference>
<dbReference type="EMBL" id="NMQW01000001">
    <property type="protein sequence ID" value="OXM88411.1"/>
    <property type="molecule type" value="Genomic_DNA"/>
</dbReference>
<dbReference type="SMART" id="SM00342">
    <property type="entry name" value="HTH_ARAC"/>
    <property type="match status" value="1"/>
</dbReference>
<protein>
    <submittedName>
        <fullName evidence="7">DNA-binding response regulator</fullName>
    </submittedName>
</protein>
<dbReference type="CDD" id="cd17536">
    <property type="entry name" value="REC_YesN-like"/>
    <property type="match status" value="1"/>
</dbReference>
<dbReference type="OrthoDB" id="9794370at2"/>
<dbReference type="Proteomes" id="UP000215509">
    <property type="component" value="Unassembled WGS sequence"/>
</dbReference>